<evidence type="ECO:0000313" key="2">
    <source>
        <dbReference type="EMBL" id="PUA81788.1"/>
    </source>
</evidence>
<accession>A0A2R7YZH9</accession>
<dbReference type="AlphaFoldDB" id="A0A2R7YZH9"/>
<comment type="caution">
    <text evidence="2">The sequence shown here is derived from an EMBL/GenBank/DDBJ whole genome shotgun (WGS) entry which is preliminary data.</text>
</comment>
<sequence>MKRLLTSFAVMPLALALALLGNPAHAAPQAPVTKTFDVSDLSTGAPPKLVWSETTDGTTSTVHGPAGDTTVQGDVAALAPMGSGFVVQTVKGGRTTTRWVGADGSPGRSSWRSGFGLATSPDGEAVAFTTRRGGVRAIDEDGDRVLRMPSVPSKELATPVYVSSGDCKEDETSNGCAILVNSTRRLESWVVSSHGIVDITGFKAVGTARGRWAGGIVQATDTGTCSVMRRNLKNRWRTCDNQLSDISPDQRRVLGTPAFADGFGPTTLDVLDLRTGRVMTTWRSSRKVTTTYFDQVWEDATHVLVVTYHDEAFAVVRLDVTDGSMEYAVEPVADTDGDMESPFHLQTR</sequence>
<protein>
    <recommendedName>
        <fullName evidence="4">WD40 repeat domain-containing protein</fullName>
    </recommendedName>
</protein>
<keyword evidence="1" id="KW-0732">Signal</keyword>
<reference evidence="2 3" key="1">
    <citation type="submission" date="2018-03" db="EMBL/GenBank/DDBJ databases">
        <authorList>
            <person name="Keele B.F."/>
        </authorList>
    </citation>
    <scope>NUCLEOTIDE SEQUENCE [LARGE SCALE GENOMIC DNA]</scope>
    <source>
        <strain evidence="2 3">IB-3</strain>
    </source>
</reference>
<evidence type="ECO:0008006" key="4">
    <source>
        <dbReference type="Google" id="ProtNLM"/>
    </source>
</evidence>
<name>A0A2R7YZH9_9ACTN</name>
<gene>
    <name evidence="2" type="ORF">C7S10_06890</name>
</gene>
<evidence type="ECO:0000313" key="3">
    <source>
        <dbReference type="Proteomes" id="UP000244867"/>
    </source>
</evidence>
<dbReference type="EMBL" id="PYXZ01000002">
    <property type="protein sequence ID" value="PUA81788.1"/>
    <property type="molecule type" value="Genomic_DNA"/>
</dbReference>
<dbReference type="OrthoDB" id="5176683at2"/>
<feature type="chain" id="PRO_5015307418" description="WD40 repeat domain-containing protein" evidence="1">
    <location>
        <begin position="27"/>
        <end position="348"/>
    </location>
</feature>
<keyword evidence="3" id="KW-1185">Reference proteome</keyword>
<proteinExistence type="predicted"/>
<dbReference type="Proteomes" id="UP000244867">
    <property type="component" value="Unassembled WGS sequence"/>
</dbReference>
<feature type="signal peptide" evidence="1">
    <location>
        <begin position="1"/>
        <end position="26"/>
    </location>
</feature>
<dbReference type="RefSeq" id="WP_108343670.1">
    <property type="nucleotide sequence ID" value="NZ_PYXZ01000002.1"/>
</dbReference>
<organism evidence="2 3">
    <name type="scientific">Nocardioides currus</name>
    <dbReference type="NCBI Taxonomy" id="2133958"/>
    <lineage>
        <taxon>Bacteria</taxon>
        <taxon>Bacillati</taxon>
        <taxon>Actinomycetota</taxon>
        <taxon>Actinomycetes</taxon>
        <taxon>Propionibacteriales</taxon>
        <taxon>Nocardioidaceae</taxon>
        <taxon>Nocardioides</taxon>
    </lineage>
</organism>
<evidence type="ECO:0000256" key="1">
    <source>
        <dbReference type="SAM" id="SignalP"/>
    </source>
</evidence>